<feature type="non-terminal residue" evidence="1">
    <location>
        <position position="1"/>
    </location>
</feature>
<name>A0ACB7FMP8_9ASCO</name>
<proteinExistence type="predicted"/>
<reference evidence="1" key="1">
    <citation type="submission" date="2020-12" db="EMBL/GenBank/DDBJ databases">
        <title>Draft Genome of Candida africana.</title>
        <authorList>
            <person name="Ayanbimpe G.M."/>
            <person name="Enweani I.B."/>
            <person name="Aguiyi J.C."/>
            <person name="Nnadi U.P."/>
            <person name="Izam Y."/>
            <person name="Ubani A."/>
            <person name="Ngene A.C."/>
        </authorList>
    </citation>
    <scope>NUCLEOTIDE SEQUENCE</scope>
    <source>
        <strain evidence="1">CEC4854</strain>
    </source>
</reference>
<comment type="caution">
    <text evidence="1">The sequence shown here is derived from an EMBL/GenBank/DDBJ whole genome shotgun (WGS) entry which is preliminary data.</text>
</comment>
<dbReference type="Proteomes" id="UP000742417">
    <property type="component" value="Unassembled WGS sequence"/>
</dbReference>
<evidence type="ECO:0000313" key="2">
    <source>
        <dbReference type="Proteomes" id="UP000742417"/>
    </source>
</evidence>
<evidence type="ECO:0000313" key="1">
    <source>
        <dbReference type="EMBL" id="KAG8202238.1"/>
    </source>
</evidence>
<dbReference type="EMBL" id="JAENJO010000007">
    <property type="protein sequence ID" value="KAG8202238.1"/>
    <property type="molecule type" value="Genomic_DNA"/>
</dbReference>
<gene>
    <name evidence="1" type="ORF">GWM34_02813</name>
</gene>
<sequence length="122" mass="14427">MFRNNIIRNIRLSNIYKYNSSINQRTISPFLSSKRNYSTPQEESEPMDEYELKIYNILQQELNPVNLKIKDVSGGCGSMFSIFIESEKFKGLTMIKQHRLVNEILKDEIKKWHGLQLRTKKV</sequence>
<accession>A0ACB7FMP8</accession>
<organism evidence="1 2">
    <name type="scientific">Candida africana</name>
    <dbReference type="NCBI Taxonomy" id="241526"/>
    <lineage>
        <taxon>Eukaryota</taxon>
        <taxon>Fungi</taxon>
        <taxon>Dikarya</taxon>
        <taxon>Ascomycota</taxon>
        <taxon>Saccharomycotina</taxon>
        <taxon>Pichiomycetes</taxon>
        <taxon>Debaryomycetaceae</taxon>
        <taxon>Candida/Lodderomyces clade</taxon>
        <taxon>Candida</taxon>
    </lineage>
</organism>
<protein>
    <submittedName>
        <fullName evidence="1">Uncharacterized protein</fullName>
    </submittedName>
</protein>
<keyword evidence="2" id="KW-1185">Reference proteome</keyword>